<evidence type="ECO:0000313" key="1">
    <source>
        <dbReference type="EMBL" id="KAK3065591.1"/>
    </source>
</evidence>
<dbReference type="EMBL" id="JAWDJW010006334">
    <property type="protein sequence ID" value="KAK3065591.1"/>
    <property type="molecule type" value="Genomic_DNA"/>
</dbReference>
<accession>A0ACC3DDH7</accession>
<sequence length="1075" mass="116959">MADDIGPRNSSGSGRSSHARRAQNVSGYQCKLSQSIKRRNFYTLDNPQQQLSQIEKSVTHLLVATKQLLETLTLWSRKSASENEVSDIYVRLGYEFNIACRAFNAIGVETSDLGPVPDLLRSILEETLSQDASQASLDLYLPRIRDIIINLLQGLKKKQARLKQRKDAVTTNPSASAVRQGSVASTNNAEDDGPARQTSGRPRRQESVDVVGAENPELPPRTSSVSNGRTTPSRYERSKLDRAANASRETVGSNESSLSSNAAQNIPVVAPYPQEEIMPQAQPLPFPNDNDYTSPPPPPPPPKQSDALLQLQRGGDLERRASRRFSTYQIKQQLGAAGNGILPLPPAQNSPIPNRGRDARESMNAVRTRGSYQHSRQKSFQRQAYSPSPSRNAAAANRISEESGLNQESLPVKPLPEQTLQYDDSGQPSEPGPEPKSPEKPSVGATLSGPIEDTPVHEPHENGEIAQPISARPEAPARSASRKLKSPSHSPTYAPQFVPEDSPQPGKELTLFLQYKTKIKKCVLEDGSNDLSMARLQLAFIEKFAWNTHNNGVELPEIYIQDPVSGVRHELEDLSDIRDRSVLVLNIEMLDEVKNHIDAGLGDLRGMMEKIKTSVDDQQAALSRVSQRQQETARDIAGIAAAPPPTSRPSALSPPTSSSSGGVSAPRGVSPAGTAAPNDAATLNDLRTLRRDLAIVRQTYTTFTTDVQNSMSQIRQKASTIKSVAAATALPSLAGDSGRAYINAGKSSLQEDERRVVARVDDIQDAIEDLRKDVVSRGVRPLPRQLEDVGRELSEVTQAVKRLREFMRREKPLWTKIWEAELQTVCEERDLLSNSEELLVDLEADLEQAGGTLGLVEQATRQQNLQAGGGERGSGDGAAAAAAAAVGGGIGGMGVGGQRSASRNLQLQLALDQTADPRKAKDDMLGQVKALEVKTEDRLEAIARAEKLRQKELESRKEGELFKKELGSFVEEGKLKKSGGVEEVERQRLLREERARREFEENVRLRRVQAQQKREEEAAAAAAAAAAAEQADAEQDAGGQDDGAPAPPAKDDADDDSEEFVEAKEKVATPPNESS</sequence>
<dbReference type="Proteomes" id="UP001186974">
    <property type="component" value="Unassembled WGS sequence"/>
</dbReference>
<comment type="caution">
    <text evidence="1">The sequence shown here is derived from an EMBL/GenBank/DDBJ whole genome shotgun (WGS) entry which is preliminary data.</text>
</comment>
<proteinExistence type="predicted"/>
<reference evidence="1" key="1">
    <citation type="submission" date="2024-09" db="EMBL/GenBank/DDBJ databases">
        <title>Black Yeasts Isolated from many extreme environments.</title>
        <authorList>
            <person name="Coleine C."/>
            <person name="Stajich J.E."/>
            <person name="Selbmann L."/>
        </authorList>
    </citation>
    <scope>NUCLEOTIDE SEQUENCE</scope>
    <source>
        <strain evidence="1">CCFEE 5737</strain>
    </source>
</reference>
<evidence type="ECO:0000313" key="2">
    <source>
        <dbReference type="Proteomes" id="UP001186974"/>
    </source>
</evidence>
<protein>
    <submittedName>
        <fullName evidence="1">Uncharacterized protein</fullName>
    </submittedName>
</protein>
<organism evidence="1 2">
    <name type="scientific">Coniosporium uncinatum</name>
    <dbReference type="NCBI Taxonomy" id="93489"/>
    <lineage>
        <taxon>Eukaryota</taxon>
        <taxon>Fungi</taxon>
        <taxon>Dikarya</taxon>
        <taxon>Ascomycota</taxon>
        <taxon>Pezizomycotina</taxon>
        <taxon>Dothideomycetes</taxon>
        <taxon>Dothideomycetes incertae sedis</taxon>
        <taxon>Coniosporium</taxon>
    </lineage>
</organism>
<gene>
    <name evidence="1" type="ORF">LTS18_000068</name>
</gene>
<keyword evidence="2" id="KW-1185">Reference proteome</keyword>
<name>A0ACC3DDH7_9PEZI</name>